<keyword evidence="9" id="KW-1185">Reference proteome</keyword>
<evidence type="ECO:0000256" key="3">
    <source>
        <dbReference type="ARBA" id="ARBA00022833"/>
    </source>
</evidence>
<dbReference type="GO" id="GO:0046872">
    <property type="term" value="F:metal ion binding"/>
    <property type="evidence" value="ECO:0007669"/>
    <property type="project" value="UniProtKB-KW"/>
</dbReference>
<dbReference type="EMBL" id="JACICB010000007">
    <property type="protein sequence ID" value="MBB3705917.1"/>
    <property type="molecule type" value="Genomic_DNA"/>
</dbReference>
<protein>
    <submittedName>
        <fullName evidence="6">Aldehyde-activating protein</fullName>
    </submittedName>
</protein>
<proteinExistence type="inferred from homology"/>
<dbReference type="Pfam" id="PF04828">
    <property type="entry name" value="GFA"/>
    <property type="match status" value="1"/>
</dbReference>
<evidence type="ECO:0000256" key="2">
    <source>
        <dbReference type="ARBA" id="ARBA00022723"/>
    </source>
</evidence>
<dbReference type="Proteomes" id="UP000075755">
    <property type="component" value="Chromosome"/>
</dbReference>
<accession>A0AAC8YNA0</accession>
<dbReference type="PANTHER" id="PTHR33337">
    <property type="entry name" value="GFA DOMAIN-CONTAINING PROTEIN"/>
    <property type="match status" value="1"/>
</dbReference>
<comment type="similarity">
    <text evidence="1">Belongs to the Gfa family.</text>
</comment>
<dbReference type="PANTHER" id="PTHR33337:SF40">
    <property type="entry name" value="CENP-V_GFA DOMAIN-CONTAINING PROTEIN-RELATED"/>
    <property type="match status" value="1"/>
</dbReference>
<evidence type="ECO:0000256" key="1">
    <source>
        <dbReference type="ARBA" id="ARBA00005495"/>
    </source>
</evidence>
<keyword evidence="4" id="KW-0456">Lyase</keyword>
<dbReference type="SUPFAM" id="SSF51316">
    <property type="entry name" value="Mss4-like"/>
    <property type="match status" value="1"/>
</dbReference>
<keyword evidence="3" id="KW-0862">Zinc</keyword>
<evidence type="ECO:0000313" key="7">
    <source>
        <dbReference type="EMBL" id="MBB3705917.1"/>
    </source>
</evidence>
<evidence type="ECO:0000313" key="6">
    <source>
        <dbReference type="EMBL" id="AMS41104.1"/>
    </source>
</evidence>
<dbReference type="InterPro" id="IPR011057">
    <property type="entry name" value="Mss4-like_sf"/>
</dbReference>
<dbReference type="EMBL" id="CP015005">
    <property type="protein sequence ID" value="AMS41104.1"/>
    <property type="molecule type" value="Genomic_DNA"/>
</dbReference>
<gene>
    <name evidence="6" type="ORF">AA2016_2174</name>
    <name evidence="7" type="ORF">FHS67_002236</name>
</gene>
<keyword evidence="2" id="KW-0479">Metal-binding</keyword>
<dbReference type="KEGG" id="aak:AA2016_2174"/>
<reference evidence="6 8" key="1">
    <citation type="submission" date="2016-03" db="EMBL/GenBank/DDBJ databases">
        <title>Complete genome of Aminobacter aminovorans KCTC 2477.</title>
        <authorList>
            <person name="Kim K.M."/>
        </authorList>
    </citation>
    <scope>NUCLEOTIDE SEQUENCE [LARGE SCALE GENOMIC DNA]</scope>
    <source>
        <strain evidence="6 8">KCTC 2477</strain>
    </source>
</reference>
<sequence>MHDGETKRTATCSCRSAKLILAGEPRRVYACSCTECQRCTGTAFSYRAIYADSAVVSQEGETRSWRRAGASGQWLEQTFCTTCGSVVFMRAEALTAALSVSVGCLEDQGFPAPVVLHWPNSKHDWLCLEGVPEAGSPRKGNHKE</sequence>
<feature type="domain" description="CENP-V/GFA" evidence="5">
    <location>
        <begin position="2"/>
        <end position="111"/>
    </location>
</feature>
<dbReference type="RefSeq" id="WP_067958767.1">
    <property type="nucleotide sequence ID" value="NZ_CP015005.1"/>
</dbReference>
<reference evidence="7 9" key="2">
    <citation type="submission" date="2020-08" db="EMBL/GenBank/DDBJ databases">
        <title>Genomic Encyclopedia of Type Strains, Phase IV (KMG-IV): sequencing the most valuable type-strain genomes for metagenomic binning, comparative biology and taxonomic classification.</title>
        <authorList>
            <person name="Goeker M."/>
        </authorList>
    </citation>
    <scope>NUCLEOTIDE SEQUENCE [LARGE SCALE GENOMIC DNA]</scope>
    <source>
        <strain evidence="7 9">DSM 10368</strain>
    </source>
</reference>
<evidence type="ECO:0000259" key="5">
    <source>
        <dbReference type="PROSITE" id="PS51891"/>
    </source>
</evidence>
<evidence type="ECO:0000256" key="4">
    <source>
        <dbReference type="ARBA" id="ARBA00023239"/>
    </source>
</evidence>
<dbReference type="Proteomes" id="UP000577697">
    <property type="component" value="Unassembled WGS sequence"/>
</dbReference>
<evidence type="ECO:0000313" key="9">
    <source>
        <dbReference type="Proteomes" id="UP000577697"/>
    </source>
</evidence>
<name>A0AAC8YNA0_AMIAI</name>
<evidence type="ECO:0000313" key="8">
    <source>
        <dbReference type="Proteomes" id="UP000075755"/>
    </source>
</evidence>
<organism evidence="6 8">
    <name type="scientific">Aminobacter aminovorans</name>
    <name type="common">Chelatobacter heintzii</name>
    <dbReference type="NCBI Taxonomy" id="83263"/>
    <lineage>
        <taxon>Bacteria</taxon>
        <taxon>Pseudomonadati</taxon>
        <taxon>Pseudomonadota</taxon>
        <taxon>Alphaproteobacteria</taxon>
        <taxon>Hyphomicrobiales</taxon>
        <taxon>Phyllobacteriaceae</taxon>
        <taxon>Aminobacter</taxon>
    </lineage>
</organism>
<dbReference type="PROSITE" id="PS51891">
    <property type="entry name" value="CENP_V_GFA"/>
    <property type="match status" value="1"/>
</dbReference>
<dbReference type="Gene3D" id="3.90.1590.10">
    <property type="entry name" value="glutathione-dependent formaldehyde- activating enzyme (gfa)"/>
    <property type="match status" value="1"/>
</dbReference>
<dbReference type="GO" id="GO:0016846">
    <property type="term" value="F:carbon-sulfur lyase activity"/>
    <property type="evidence" value="ECO:0007669"/>
    <property type="project" value="InterPro"/>
</dbReference>
<dbReference type="InterPro" id="IPR006913">
    <property type="entry name" value="CENP-V/GFA"/>
</dbReference>
<dbReference type="AlphaFoldDB" id="A0AAC8YNA0"/>